<feature type="transmembrane region" description="Helical" evidence="1">
    <location>
        <begin position="140"/>
        <end position="159"/>
    </location>
</feature>
<evidence type="ECO:0000256" key="1">
    <source>
        <dbReference type="SAM" id="Phobius"/>
    </source>
</evidence>
<sequence>MGTRIPGKKGMGLSPDHPKGLGGWLALIQIGLYVTFIRSFILVYDFFTNTLGSEGWYALTSPASADYHASWKLVLIFEVSANIILLSASVYLLTLLYNKRAVFPRWLIFYYIIGLLLQLVIIVLVAGIPQSSELAASGNLLQNVARGLVNGLIWTAYILRSKRVRNTFVN</sequence>
<feature type="transmembrane region" description="Helical" evidence="1">
    <location>
        <begin position="73"/>
        <end position="96"/>
    </location>
</feature>
<evidence type="ECO:0000313" key="3">
    <source>
        <dbReference type="Proteomes" id="UP000199050"/>
    </source>
</evidence>
<dbReference type="InterPro" id="IPR019690">
    <property type="entry name" value="DUF2569"/>
</dbReference>
<reference evidence="3" key="1">
    <citation type="submission" date="2016-10" db="EMBL/GenBank/DDBJ databases">
        <authorList>
            <person name="Varghese N."/>
            <person name="Submissions S."/>
        </authorList>
    </citation>
    <scope>NUCLEOTIDE SEQUENCE [LARGE SCALE GENOMIC DNA]</scope>
    <source>
        <strain evidence="3">CGMCC 1.11012</strain>
    </source>
</reference>
<accession>A0A1G8SQM3</accession>
<name>A0A1G8SQM3_9BACL</name>
<keyword evidence="1" id="KW-0812">Transmembrane</keyword>
<dbReference type="STRING" id="1174501.SAMN05216192_11529"/>
<gene>
    <name evidence="2" type="ORF">SAMN05216192_11529</name>
</gene>
<keyword evidence="1" id="KW-0472">Membrane</keyword>
<organism evidence="2 3">
    <name type="scientific">Paenibacillus typhae</name>
    <dbReference type="NCBI Taxonomy" id="1174501"/>
    <lineage>
        <taxon>Bacteria</taxon>
        <taxon>Bacillati</taxon>
        <taxon>Bacillota</taxon>
        <taxon>Bacilli</taxon>
        <taxon>Bacillales</taxon>
        <taxon>Paenibacillaceae</taxon>
        <taxon>Paenibacillus</taxon>
    </lineage>
</organism>
<keyword evidence="1" id="KW-1133">Transmembrane helix</keyword>
<feature type="transmembrane region" description="Helical" evidence="1">
    <location>
        <begin position="21"/>
        <end position="44"/>
    </location>
</feature>
<dbReference type="AlphaFoldDB" id="A0A1G8SQM3"/>
<protein>
    <recommendedName>
        <fullName evidence="4">DUF2569 domain-containing protein</fullName>
    </recommendedName>
</protein>
<dbReference type="Proteomes" id="UP000199050">
    <property type="component" value="Unassembled WGS sequence"/>
</dbReference>
<evidence type="ECO:0008006" key="4">
    <source>
        <dbReference type="Google" id="ProtNLM"/>
    </source>
</evidence>
<dbReference type="OrthoDB" id="9155572at2"/>
<dbReference type="Pfam" id="PF10754">
    <property type="entry name" value="DUF2569"/>
    <property type="match status" value="1"/>
</dbReference>
<keyword evidence="3" id="KW-1185">Reference proteome</keyword>
<dbReference type="RefSeq" id="WP_090715122.1">
    <property type="nucleotide sequence ID" value="NZ_CBCSKY010000017.1"/>
</dbReference>
<feature type="transmembrane region" description="Helical" evidence="1">
    <location>
        <begin position="108"/>
        <end position="128"/>
    </location>
</feature>
<dbReference type="EMBL" id="FNDX01000015">
    <property type="protein sequence ID" value="SDJ31521.1"/>
    <property type="molecule type" value="Genomic_DNA"/>
</dbReference>
<proteinExistence type="predicted"/>
<evidence type="ECO:0000313" key="2">
    <source>
        <dbReference type="EMBL" id="SDJ31521.1"/>
    </source>
</evidence>